<dbReference type="AlphaFoldDB" id="A0A226EYS3"/>
<keyword evidence="3" id="KW-1185">Reference proteome</keyword>
<feature type="transmembrane region" description="Helical" evidence="1">
    <location>
        <begin position="332"/>
        <end position="350"/>
    </location>
</feature>
<dbReference type="Proteomes" id="UP000198287">
    <property type="component" value="Unassembled WGS sequence"/>
</dbReference>
<feature type="non-terminal residue" evidence="2">
    <location>
        <position position="629"/>
    </location>
</feature>
<reference evidence="2 3" key="1">
    <citation type="submission" date="2015-12" db="EMBL/GenBank/DDBJ databases">
        <title>The genome of Folsomia candida.</title>
        <authorList>
            <person name="Faddeeva A."/>
            <person name="Derks M.F."/>
            <person name="Anvar Y."/>
            <person name="Smit S."/>
            <person name="Van Straalen N."/>
            <person name="Roelofs D."/>
        </authorList>
    </citation>
    <scope>NUCLEOTIDE SEQUENCE [LARGE SCALE GENOMIC DNA]</scope>
    <source>
        <strain evidence="2 3">VU population</strain>
        <tissue evidence="2">Whole body</tissue>
    </source>
</reference>
<gene>
    <name evidence="2" type="ORF">Fcan01_00880</name>
</gene>
<protein>
    <submittedName>
        <fullName evidence="2">Uncharacterized protein</fullName>
    </submittedName>
</protein>
<proteinExistence type="predicted"/>
<sequence>MEISDPNIVNSIRPLGYDSPRKNSILGNNFGSLYILSPLVTWGFYLGIVPFRFRHCSEIKGKIELHHCKLQKILCFVIHVLIFQKCLSNVLEFEYNKIKGNTHPGAYLRILSDWSDLAYKSVVIITFWIGQKHFRALLNFVSENGQRGIFEGNLKIKYLGYLIPFLTLMANLIRILIFEYELNYDKLPARYIAEGYRKLFFWCPNSIPQVTQFSIWDYLIGLFAFLQNCYLHFFNFFCDVAILTVSLSLWLSVKKFQKLIEIEDKHIFGTAGLDPRKVVISEYKCLTQFTRHLNNAFSRITLFFLFSSVFVYSNDLASTLLERPVSQKVSNAMFTINFIATLVIFGDVASRGSTCVEDWLQRKASEEGGSGLKMEEFIVMLQNAKSSKIAISAGILVVNWSTICSVTLYILSPLLTCGFYLGIVPFRFRHLKIGEINGKIELHHCKLQKILCFAINVIILQQCFSDAMEFEYNKIKENTHPGAYLRILSDWSDLAYKVVVISTFWIGQKKFRTLLNFVSENGQSGIFQGNLKIKYLGYLVPFLTLIGNLTRMILSESEQSLAKIPARYIAEGYGKLFYWSPNSIPQVTNSSNFDYLIGLLAFSQMVFQQFFNFFCDVVILTVSLSLWLP</sequence>
<feature type="transmembrane region" description="Helical" evidence="1">
    <location>
        <begin position="230"/>
        <end position="251"/>
    </location>
</feature>
<organism evidence="2 3">
    <name type="scientific">Folsomia candida</name>
    <name type="common">Springtail</name>
    <dbReference type="NCBI Taxonomy" id="158441"/>
    <lineage>
        <taxon>Eukaryota</taxon>
        <taxon>Metazoa</taxon>
        <taxon>Ecdysozoa</taxon>
        <taxon>Arthropoda</taxon>
        <taxon>Hexapoda</taxon>
        <taxon>Collembola</taxon>
        <taxon>Entomobryomorpha</taxon>
        <taxon>Isotomoidea</taxon>
        <taxon>Isotomidae</taxon>
        <taxon>Proisotominae</taxon>
        <taxon>Folsomia</taxon>
    </lineage>
</organism>
<name>A0A226EYS3_FOLCA</name>
<evidence type="ECO:0000313" key="3">
    <source>
        <dbReference type="Proteomes" id="UP000198287"/>
    </source>
</evidence>
<comment type="caution">
    <text evidence="2">The sequence shown here is derived from an EMBL/GenBank/DDBJ whole genome shotgun (WGS) entry which is preliminary data.</text>
</comment>
<evidence type="ECO:0000313" key="2">
    <source>
        <dbReference type="EMBL" id="OXA62733.1"/>
    </source>
</evidence>
<accession>A0A226EYS3</accession>
<dbReference type="EMBL" id="LNIX01000001">
    <property type="protein sequence ID" value="OXA62733.1"/>
    <property type="molecule type" value="Genomic_DNA"/>
</dbReference>
<keyword evidence="1" id="KW-0812">Transmembrane</keyword>
<evidence type="ECO:0000256" key="1">
    <source>
        <dbReference type="SAM" id="Phobius"/>
    </source>
</evidence>
<feature type="transmembrane region" description="Helical" evidence="1">
    <location>
        <begin position="389"/>
        <end position="411"/>
    </location>
</feature>
<keyword evidence="1" id="KW-1133">Transmembrane helix</keyword>
<feature type="transmembrane region" description="Helical" evidence="1">
    <location>
        <begin position="610"/>
        <end position="628"/>
    </location>
</feature>
<feature type="transmembrane region" description="Helical" evidence="1">
    <location>
        <begin position="33"/>
        <end position="53"/>
    </location>
</feature>
<feature type="transmembrane region" description="Helical" evidence="1">
    <location>
        <begin position="158"/>
        <end position="177"/>
    </location>
</feature>
<feature type="transmembrane region" description="Helical" evidence="1">
    <location>
        <begin position="296"/>
        <end position="312"/>
    </location>
</feature>
<keyword evidence="1" id="KW-0472">Membrane</keyword>